<feature type="domain" description="N-acetyltransferase" evidence="1">
    <location>
        <begin position="11"/>
        <end position="178"/>
    </location>
</feature>
<evidence type="ECO:0000313" key="2">
    <source>
        <dbReference type="EMBL" id="PWB75113.1"/>
    </source>
</evidence>
<evidence type="ECO:0000259" key="1">
    <source>
        <dbReference type="PROSITE" id="PS51186"/>
    </source>
</evidence>
<dbReference type="InterPro" id="IPR000182">
    <property type="entry name" value="GNAT_dom"/>
</dbReference>
<name>A0A855X9E0_9BACT</name>
<dbReference type="Pfam" id="PF13302">
    <property type="entry name" value="Acetyltransf_3"/>
    <property type="match status" value="1"/>
</dbReference>
<keyword evidence="2" id="KW-0808">Transferase</keyword>
<comment type="caution">
    <text evidence="2">The sequence shown here is derived from an EMBL/GenBank/DDBJ whole genome shotgun (WGS) entry which is preliminary data.</text>
</comment>
<dbReference type="Gene3D" id="3.40.630.30">
    <property type="match status" value="1"/>
</dbReference>
<dbReference type="InterPro" id="IPR051531">
    <property type="entry name" value="N-acetyltransferase"/>
</dbReference>
<dbReference type="CDD" id="cd04301">
    <property type="entry name" value="NAT_SF"/>
    <property type="match status" value="1"/>
</dbReference>
<gene>
    <name evidence="2" type="ORF">C3F09_03010</name>
</gene>
<dbReference type="GO" id="GO:0016747">
    <property type="term" value="F:acyltransferase activity, transferring groups other than amino-acyl groups"/>
    <property type="evidence" value="ECO:0007669"/>
    <property type="project" value="InterPro"/>
</dbReference>
<organism evidence="2 3">
    <name type="scientific">candidate division GN15 bacterium</name>
    <dbReference type="NCBI Taxonomy" id="2072418"/>
    <lineage>
        <taxon>Bacteria</taxon>
        <taxon>candidate division GN15</taxon>
    </lineage>
</organism>
<proteinExistence type="predicted"/>
<dbReference type="PANTHER" id="PTHR43792:SF1">
    <property type="entry name" value="N-ACETYLTRANSFERASE DOMAIN-CONTAINING PROTEIN"/>
    <property type="match status" value="1"/>
</dbReference>
<dbReference type="AlphaFoldDB" id="A0A855X9E0"/>
<dbReference type="InterPro" id="IPR016181">
    <property type="entry name" value="Acyl_CoA_acyltransferase"/>
</dbReference>
<sequence>MKFVNIQTSRLTLRRVRLKDAVAVHAYRSLPEVTGFFPGDHRTIKDTIAFLEPLVAVKPATPGTWLGLVITLTDTGRVIGDIGLRFPERKTYQVELGTSLDPAYQGKGYASEAMLAVMQYAFETLGKHRVYASIDPRNSASIALVERVGMRREAHFRSSIWWRNREWVDDLIYAMLETEWRERNK</sequence>
<reference evidence="2 3" key="1">
    <citation type="journal article" date="2018" name="ISME J.">
        <title>A methanotrophic archaeon couples anaerobic oxidation of methane to Fe(III) reduction.</title>
        <authorList>
            <person name="Cai C."/>
            <person name="Leu A.O."/>
            <person name="Xie G.J."/>
            <person name="Guo J."/>
            <person name="Feng Y."/>
            <person name="Zhao J.X."/>
            <person name="Tyson G.W."/>
            <person name="Yuan Z."/>
            <person name="Hu S."/>
        </authorList>
    </citation>
    <scope>NUCLEOTIDE SEQUENCE [LARGE SCALE GENOMIC DNA]</scope>
    <source>
        <strain evidence="2">FeB_12</strain>
    </source>
</reference>
<evidence type="ECO:0000313" key="3">
    <source>
        <dbReference type="Proteomes" id="UP000250918"/>
    </source>
</evidence>
<dbReference type="PANTHER" id="PTHR43792">
    <property type="entry name" value="GNAT FAMILY, PUTATIVE (AFU_ORTHOLOGUE AFUA_3G00765)-RELATED-RELATED"/>
    <property type="match status" value="1"/>
</dbReference>
<dbReference type="SUPFAM" id="SSF55729">
    <property type="entry name" value="Acyl-CoA N-acyltransferases (Nat)"/>
    <property type="match status" value="1"/>
</dbReference>
<dbReference type="PROSITE" id="PS51186">
    <property type="entry name" value="GNAT"/>
    <property type="match status" value="1"/>
</dbReference>
<protein>
    <submittedName>
        <fullName evidence="2">GNAT family N-acetyltransferase</fullName>
    </submittedName>
</protein>
<dbReference type="Proteomes" id="UP000250918">
    <property type="component" value="Unassembled WGS sequence"/>
</dbReference>
<dbReference type="EMBL" id="PQAP01000014">
    <property type="protein sequence ID" value="PWB75113.1"/>
    <property type="molecule type" value="Genomic_DNA"/>
</dbReference>
<accession>A0A855X9E0</accession>